<evidence type="ECO:0000313" key="1">
    <source>
        <dbReference type="EMBL" id="MDN0075409.1"/>
    </source>
</evidence>
<keyword evidence="2" id="KW-1185">Reference proteome</keyword>
<organism evidence="1 2">
    <name type="scientific">Crenobacter oryzisoli</name>
    <dbReference type="NCBI Taxonomy" id="3056844"/>
    <lineage>
        <taxon>Bacteria</taxon>
        <taxon>Pseudomonadati</taxon>
        <taxon>Pseudomonadota</taxon>
        <taxon>Betaproteobacteria</taxon>
        <taxon>Neisseriales</taxon>
        <taxon>Neisseriaceae</taxon>
        <taxon>Crenobacter</taxon>
    </lineage>
</organism>
<protein>
    <submittedName>
        <fullName evidence="1">Uncharacterized protein</fullName>
    </submittedName>
</protein>
<dbReference type="EMBL" id="JAUEDK010000017">
    <property type="protein sequence ID" value="MDN0075409.1"/>
    <property type="molecule type" value="Genomic_DNA"/>
</dbReference>
<name>A0ABT7XNN9_9NEIS</name>
<dbReference type="RefSeq" id="WP_289830018.1">
    <property type="nucleotide sequence ID" value="NZ_JAUEDK010000017.1"/>
</dbReference>
<dbReference type="Proteomes" id="UP001168540">
    <property type="component" value="Unassembled WGS sequence"/>
</dbReference>
<evidence type="ECO:0000313" key="2">
    <source>
        <dbReference type="Proteomes" id="UP001168540"/>
    </source>
</evidence>
<proteinExistence type="predicted"/>
<accession>A0ABT7XNN9</accession>
<reference evidence="1" key="1">
    <citation type="submission" date="2023-06" db="EMBL/GenBank/DDBJ databases">
        <authorList>
            <person name="Zhang S."/>
        </authorList>
    </citation>
    <scope>NUCLEOTIDE SEQUENCE</scope>
    <source>
        <strain evidence="1">SG2303</strain>
    </source>
</reference>
<gene>
    <name evidence="1" type="ORF">QU481_10955</name>
</gene>
<comment type="caution">
    <text evidence="1">The sequence shown here is derived from an EMBL/GenBank/DDBJ whole genome shotgun (WGS) entry which is preliminary data.</text>
</comment>
<sequence>MHADDVNGMKVEDRPKWFNQVLQRIERVAQHDDASKAFLADATESLKAMQVAKDKTVARGVAASEPVSSVPTN</sequence>